<dbReference type="AlphaFoldDB" id="A0A9Q1ELR3"/>
<reference evidence="1" key="1">
    <citation type="journal article" date="2023" name="Science">
        <title>Genome structures resolve the early diversification of teleost fishes.</title>
        <authorList>
            <person name="Parey E."/>
            <person name="Louis A."/>
            <person name="Montfort J."/>
            <person name="Bouchez O."/>
            <person name="Roques C."/>
            <person name="Iampietro C."/>
            <person name="Lluch J."/>
            <person name="Castinel A."/>
            <person name="Donnadieu C."/>
            <person name="Desvignes T."/>
            <person name="Floi Bucao C."/>
            <person name="Jouanno E."/>
            <person name="Wen M."/>
            <person name="Mejri S."/>
            <person name="Dirks R."/>
            <person name="Jansen H."/>
            <person name="Henkel C."/>
            <person name="Chen W.J."/>
            <person name="Zahm M."/>
            <person name="Cabau C."/>
            <person name="Klopp C."/>
            <person name="Thompson A.W."/>
            <person name="Robinson-Rechavi M."/>
            <person name="Braasch I."/>
            <person name="Lecointre G."/>
            <person name="Bobe J."/>
            <person name="Postlethwait J.H."/>
            <person name="Berthelot C."/>
            <person name="Roest Crollius H."/>
            <person name="Guiguen Y."/>
        </authorList>
    </citation>
    <scope>NUCLEOTIDE SEQUENCE</scope>
    <source>
        <strain evidence="1">WJC10195</strain>
    </source>
</reference>
<dbReference type="Proteomes" id="UP001152622">
    <property type="component" value="Chromosome 15"/>
</dbReference>
<evidence type="ECO:0000313" key="1">
    <source>
        <dbReference type="EMBL" id="KAJ8341165.1"/>
    </source>
</evidence>
<evidence type="ECO:0000313" key="2">
    <source>
        <dbReference type="Proteomes" id="UP001152622"/>
    </source>
</evidence>
<gene>
    <name evidence="1" type="ORF">SKAU_G00334560</name>
</gene>
<name>A0A9Q1ELR3_SYNKA</name>
<dbReference type="EMBL" id="JAINUF010000015">
    <property type="protein sequence ID" value="KAJ8341165.1"/>
    <property type="molecule type" value="Genomic_DNA"/>
</dbReference>
<accession>A0A9Q1ELR3</accession>
<comment type="caution">
    <text evidence="1">The sequence shown here is derived from an EMBL/GenBank/DDBJ whole genome shotgun (WGS) entry which is preliminary data.</text>
</comment>
<proteinExistence type="predicted"/>
<organism evidence="1 2">
    <name type="scientific">Synaphobranchus kaupii</name>
    <name type="common">Kaup's arrowtooth eel</name>
    <dbReference type="NCBI Taxonomy" id="118154"/>
    <lineage>
        <taxon>Eukaryota</taxon>
        <taxon>Metazoa</taxon>
        <taxon>Chordata</taxon>
        <taxon>Craniata</taxon>
        <taxon>Vertebrata</taxon>
        <taxon>Euteleostomi</taxon>
        <taxon>Actinopterygii</taxon>
        <taxon>Neopterygii</taxon>
        <taxon>Teleostei</taxon>
        <taxon>Anguilliformes</taxon>
        <taxon>Synaphobranchidae</taxon>
        <taxon>Synaphobranchus</taxon>
    </lineage>
</organism>
<sequence length="87" mass="9538">MLIHHGHNAICSPGFTAVRKHRTRRREAVGGSAAGSGETGLRRVSGAELILLDRIFPGSPRAQPRQPTRVRRLDWGRRAFSAAIGEE</sequence>
<protein>
    <submittedName>
        <fullName evidence="1">Uncharacterized protein</fullName>
    </submittedName>
</protein>
<keyword evidence="2" id="KW-1185">Reference proteome</keyword>